<evidence type="ECO:0000313" key="3">
    <source>
        <dbReference type="EMBL" id="SVB97925.1"/>
    </source>
</evidence>
<dbReference type="HAMAP" id="MF_00632">
    <property type="entry name" value="UPF0234"/>
    <property type="match status" value="1"/>
</dbReference>
<dbReference type="InterPro" id="IPR036183">
    <property type="entry name" value="YajQ-like_sf"/>
</dbReference>
<protein>
    <recommendedName>
        <fullName evidence="4">YajQ family cyclic di-GMP-binding protein</fullName>
    </recommendedName>
</protein>
<dbReference type="AlphaFoldDB" id="A0A382IEY9"/>
<evidence type="ECO:0008006" key="4">
    <source>
        <dbReference type="Google" id="ProtNLM"/>
    </source>
</evidence>
<dbReference type="PANTHER" id="PTHR30476">
    <property type="entry name" value="UPF0234 PROTEIN YAJQ"/>
    <property type="match status" value="1"/>
</dbReference>
<proteinExistence type="inferred from homology"/>
<dbReference type="CDD" id="cd11740">
    <property type="entry name" value="YajQ_like"/>
    <property type="match status" value="1"/>
</dbReference>
<dbReference type="Pfam" id="PF04461">
    <property type="entry name" value="YajQ"/>
    <property type="match status" value="1"/>
</dbReference>
<dbReference type="InterPro" id="IPR035571">
    <property type="entry name" value="UPF0234-like_C"/>
</dbReference>
<dbReference type="GO" id="GO:0000166">
    <property type="term" value="F:nucleotide binding"/>
    <property type="evidence" value="ECO:0007669"/>
    <property type="project" value="UniProtKB-KW"/>
</dbReference>
<dbReference type="SUPFAM" id="SSF89963">
    <property type="entry name" value="YajQ-like"/>
    <property type="match status" value="2"/>
</dbReference>
<dbReference type="Gene3D" id="3.30.70.860">
    <property type="match status" value="1"/>
</dbReference>
<keyword evidence="1" id="KW-0547">Nucleotide-binding</keyword>
<feature type="non-terminal residue" evidence="3">
    <location>
        <position position="1"/>
    </location>
</feature>
<sequence>VPSFDVVSDYDLQEVRNAVDQAGREVRTRYDFKGTDSAVELLDGAIRLDSSTEDRLAAVVLVLEEKLVRRKVSLKTLDWGTIEQAAGARYRRTARLRAGIGGDESRAINRVVKDLGIKGVQSQAQGDQIRVSAKKRDALQEVIAALRAAEMELPLQFTNFRD</sequence>
<dbReference type="InterPro" id="IPR007551">
    <property type="entry name" value="YajQ/Smlt4090-like"/>
</dbReference>
<evidence type="ECO:0000256" key="1">
    <source>
        <dbReference type="ARBA" id="ARBA00022741"/>
    </source>
</evidence>
<dbReference type="EMBL" id="UINC01066834">
    <property type="protein sequence ID" value="SVB97925.1"/>
    <property type="molecule type" value="Genomic_DNA"/>
</dbReference>
<dbReference type="GO" id="GO:0005829">
    <property type="term" value="C:cytosol"/>
    <property type="evidence" value="ECO:0007669"/>
    <property type="project" value="TreeGrafter"/>
</dbReference>
<accession>A0A382IEY9</accession>
<reference evidence="3" key="1">
    <citation type="submission" date="2018-05" db="EMBL/GenBank/DDBJ databases">
        <authorList>
            <person name="Lanie J.A."/>
            <person name="Ng W.-L."/>
            <person name="Kazmierczak K.M."/>
            <person name="Andrzejewski T.M."/>
            <person name="Davidsen T.M."/>
            <person name="Wayne K.J."/>
            <person name="Tettelin H."/>
            <person name="Glass J.I."/>
            <person name="Rusch D."/>
            <person name="Podicherti R."/>
            <person name="Tsui H.-C.T."/>
            <person name="Winkler M.E."/>
        </authorList>
    </citation>
    <scope>NUCLEOTIDE SEQUENCE</scope>
</reference>
<dbReference type="Gene3D" id="3.30.70.990">
    <property type="entry name" value="YajQ-like, domain 2"/>
    <property type="match status" value="1"/>
</dbReference>
<organism evidence="3">
    <name type="scientific">marine metagenome</name>
    <dbReference type="NCBI Taxonomy" id="408172"/>
    <lineage>
        <taxon>unclassified sequences</taxon>
        <taxon>metagenomes</taxon>
        <taxon>ecological metagenomes</taxon>
    </lineage>
</organism>
<dbReference type="InterPro" id="IPR035570">
    <property type="entry name" value="UPF0234_N"/>
</dbReference>
<evidence type="ECO:0000256" key="2">
    <source>
        <dbReference type="ARBA" id="ARBA00093450"/>
    </source>
</evidence>
<dbReference type="NCBIfam" id="NF003819">
    <property type="entry name" value="PRK05412.1"/>
    <property type="match status" value="1"/>
</dbReference>
<gene>
    <name evidence="3" type="ORF">METZ01_LOCUS250779</name>
</gene>
<comment type="similarity">
    <text evidence="2">Belongs to the YajQ family.</text>
</comment>
<name>A0A382IEY9_9ZZZZ</name>
<dbReference type="PANTHER" id="PTHR30476:SF0">
    <property type="entry name" value="UPF0234 PROTEIN YAJQ"/>
    <property type="match status" value="1"/>
</dbReference>